<keyword evidence="5" id="KW-0963">Cytoplasm</keyword>
<feature type="domain" description="Lipoyl-binding" evidence="14">
    <location>
        <begin position="2"/>
        <end position="77"/>
    </location>
</feature>
<evidence type="ECO:0000256" key="1">
    <source>
        <dbReference type="ARBA" id="ARBA00004496"/>
    </source>
</evidence>
<dbReference type="Pfam" id="PF00364">
    <property type="entry name" value="Biotin_lipoyl"/>
    <property type="match status" value="1"/>
</dbReference>
<dbReference type="PROSITE" id="PS50968">
    <property type="entry name" value="BIOTINYL_LIPOYL"/>
    <property type="match status" value="1"/>
</dbReference>
<dbReference type="InterPro" id="IPR050151">
    <property type="entry name" value="Class-I_Pyr_Nuc-Dis_Oxidored"/>
</dbReference>
<dbReference type="EC" id="1.8.1.4" evidence="3 13"/>
<dbReference type="PROSITE" id="PS00076">
    <property type="entry name" value="PYRIDINE_REDOX_1"/>
    <property type="match status" value="1"/>
</dbReference>
<evidence type="ECO:0000256" key="2">
    <source>
        <dbReference type="ARBA" id="ARBA00007532"/>
    </source>
</evidence>
<dbReference type="Pfam" id="PF07992">
    <property type="entry name" value="Pyr_redox_2"/>
    <property type="match status" value="1"/>
</dbReference>
<evidence type="ECO:0000313" key="16">
    <source>
        <dbReference type="Proteomes" id="UP000749471"/>
    </source>
</evidence>
<dbReference type="PIRSF" id="PIRSF000350">
    <property type="entry name" value="Mercury_reductase_MerA"/>
    <property type="match status" value="1"/>
</dbReference>
<protein>
    <recommendedName>
        <fullName evidence="4 13">Dihydrolipoyl dehydrogenase</fullName>
        <ecNumber evidence="3 13">1.8.1.4</ecNumber>
    </recommendedName>
</protein>
<sequence length="568" mass="61396">MATEVIMPKAGMDMQEGTIVKWMKKEGEYVEQGEVLLEIITDKVNMEVEAETSGYLLKILRNAGEKVPVITTIGYLGEKDEKIPDVEEAPKAKEVVENKEIDKKEEINKDGKKVYDCIVIGGGPAGYVAAIKAAQLGGKVAIVEKGVMGGTCLNRGCIPTKTYLKNAEIIEEINSANRRGIKIENPSVTVDMKQLIQYKNDVVMTLTNGVVGLLKSNQIDIYKGTGRLTKDKKVTINNKETIEGNKIILAGGSKVAKINIPGMESPLVLTSDEIFTVNEVPKHFAVIGGGVIGIEMGLAFRMFGSEVTIIEMMDRVVSNLDKDISSSLHDALESKGIKILTSTKLEEIVEEDGKLRLKLEGKEDLVVDKALLSIGRVPDVEAIGDIPFEMERGRIKVNEYMETSVPGIYAPGDINGRKMLAHAASKMGEIAALNAMGKETKVNLKNTPSAIYTVPEAGSVGLTEEEAKKKYDVTVGRFNFVGNGRALASGNTKGFVKVIADKKYGEILGVHIVGPGAAEMINEAAALMEMEITVHEVGQIIHGHPTYSEALVEACADCLGKAVHLPKM</sequence>
<dbReference type="NCBIfam" id="TIGR01350">
    <property type="entry name" value="lipoamide_DH"/>
    <property type="match status" value="1"/>
</dbReference>
<dbReference type="InterPro" id="IPR012999">
    <property type="entry name" value="Pyr_OxRdtase_I_AS"/>
</dbReference>
<dbReference type="CDD" id="cd06849">
    <property type="entry name" value="lipoyl_domain"/>
    <property type="match status" value="1"/>
</dbReference>
<keyword evidence="10" id="KW-1015">Disulfide bond</keyword>
<evidence type="ECO:0000256" key="12">
    <source>
        <dbReference type="ARBA" id="ARBA00049187"/>
    </source>
</evidence>
<evidence type="ECO:0000256" key="13">
    <source>
        <dbReference type="RuleBase" id="RU003692"/>
    </source>
</evidence>
<accession>A0ABS6E875</accession>
<dbReference type="InterPro" id="IPR000089">
    <property type="entry name" value="Biotin_lipoyl"/>
</dbReference>
<name>A0ABS6E875_9FIRM</name>
<evidence type="ECO:0000256" key="8">
    <source>
        <dbReference type="ARBA" id="ARBA00023002"/>
    </source>
</evidence>
<dbReference type="EMBL" id="JAHLPM010000012">
    <property type="protein sequence ID" value="MBU5439109.1"/>
    <property type="molecule type" value="Genomic_DNA"/>
</dbReference>
<dbReference type="InterPro" id="IPR004099">
    <property type="entry name" value="Pyr_nucl-diS_OxRdtase_dimer"/>
</dbReference>
<evidence type="ECO:0000256" key="5">
    <source>
        <dbReference type="ARBA" id="ARBA00022490"/>
    </source>
</evidence>
<comment type="similarity">
    <text evidence="2 13">Belongs to the class-I pyridine nucleotide-disulfide oxidoreductase family.</text>
</comment>
<dbReference type="InterPro" id="IPR003016">
    <property type="entry name" value="2-oxoA_DH_lipoyl-BS"/>
</dbReference>
<comment type="miscellaneous">
    <text evidence="13">The active site is a redox-active disulfide bond.</text>
</comment>
<dbReference type="PANTHER" id="PTHR22912:SF217">
    <property type="entry name" value="DIHYDROLIPOYL DEHYDROGENASE"/>
    <property type="match status" value="1"/>
</dbReference>
<keyword evidence="6 13" id="KW-0285">Flavoprotein</keyword>
<keyword evidence="16" id="KW-1185">Reference proteome</keyword>
<dbReference type="PROSITE" id="PS00189">
    <property type="entry name" value="LIPOYL"/>
    <property type="match status" value="1"/>
</dbReference>
<dbReference type="InterPro" id="IPR006258">
    <property type="entry name" value="Lipoamide_DH"/>
</dbReference>
<dbReference type="PANTHER" id="PTHR22912">
    <property type="entry name" value="DISULFIDE OXIDOREDUCTASE"/>
    <property type="match status" value="1"/>
</dbReference>
<keyword evidence="8 13" id="KW-0560">Oxidoreductase</keyword>
<evidence type="ECO:0000256" key="4">
    <source>
        <dbReference type="ARBA" id="ARBA00016961"/>
    </source>
</evidence>
<evidence type="ECO:0000256" key="7">
    <source>
        <dbReference type="ARBA" id="ARBA00022827"/>
    </source>
</evidence>
<dbReference type="InterPro" id="IPR023753">
    <property type="entry name" value="FAD/NAD-binding_dom"/>
</dbReference>
<dbReference type="Proteomes" id="UP000749471">
    <property type="component" value="Unassembled WGS sequence"/>
</dbReference>
<evidence type="ECO:0000259" key="14">
    <source>
        <dbReference type="PROSITE" id="PS50968"/>
    </source>
</evidence>
<comment type="subcellular location">
    <subcellularLocation>
        <location evidence="1">Cytoplasm</location>
    </subcellularLocation>
</comment>
<organism evidence="15 16">
    <name type="scientific">Tissierella simiarum</name>
    <dbReference type="NCBI Taxonomy" id="2841534"/>
    <lineage>
        <taxon>Bacteria</taxon>
        <taxon>Bacillati</taxon>
        <taxon>Bacillota</taxon>
        <taxon>Tissierellia</taxon>
        <taxon>Tissierellales</taxon>
        <taxon>Tissierellaceae</taxon>
        <taxon>Tissierella</taxon>
    </lineage>
</organism>
<evidence type="ECO:0000256" key="3">
    <source>
        <dbReference type="ARBA" id="ARBA00012608"/>
    </source>
</evidence>
<dbReference type="Pfam" id="PF02852">
    <property type="entry name" value="Pyr_redox_dim"/>
    <property type="match status" value="1"/>
</dbReference>
<keyword evidence="11 13" id="KW-0676">Redox-active center</keyword>
<evidence type="ECO:0000256" key="9">
    <source>
        <dbReference type="ARBA" id="ARBA00023027"/>
    </source>
</evidence>
<evidence type="ECO:0000256" key="11">
    <source>
        <dbReference type="ARBA" id="ARBA00023284"/>
    </source>
</evidence>
<proteinExistence type="inferred from homology"/>
<reference evidence="15 16" key="1">
    <citation type="submission" date="2021-06" db="EMBL/GenBank/DDBJ databases">
        <authorList>
            <person name="Sun Q."/>
            <person name="Li D."/>
        </authorList>
    </citation>
    <scope>NUCLEOTIDE SEQUENCE [LARGE SCALE GENOMIC DNA]</scope>
    <source>
        <strain evidence="15 16">MSJ-40</strain>
    </source>
</reference>
<comment type="cofactor">
    <cofactor evidence="13">
        <name>FAD</name>
        <dbReference type="ChEBI" id="CHEBI:57692"/>
    </cofactor>
    <text evidence="13">Binds 1 FAD per subunit.</text>
</comment>
<dbReference type="InterPro" id="IPR001100">
    <property type="entry name" value="Pyr_nuc-diS_OxRdtase"/>
</dbReference>
<dbReference type="GO" id="GO:0004148">
    <property type="term" value="F:dihydrolipoyl dehydrogenase (NADH) activity"/>
    <property type="evidence" value="ECO:0007669"/>
    <property type="project" value="UniProtKB-EC"/>
</dbReference>
<keyword evidence="9 13" id="KW-0520">NAD</keyword>
<dbReference type="RefSeq" id="WP_216520816.1">
    <property type="nucleotide sequence ID" value="NZ_JAHLPM010000012.1"/>
</dbReference>
<comment type="caution">
    <text evidence="15">The sequence shown here is derived from an EMBL/GenBank/DDBJ whole genome shotgun (WGS) entry which is preliminary data.</text>
</comment>
<comment type="catalytic activity">
    <reaction evidence="12 13">
        <text>N(6)-[(R)-dihydrolipoyl]-L-lysyl-[protein] + NAD(+) = N(6)-[(R)-lipoyl]-L-lysyl-[protein] + NADH + H(+)</text>
        <dbReference type="Rhea" id="RHEA:15045"/>
        <dbReference type="Rhea" id="RHEA-COMP:10474"/>
        <dbReference type="Rhea" id="RHEA-COMP:10475"/>
        <dbReference type="ChEBI" id="CHEBI:15378"/>
        <dbReference type="ChEBI" id="CHEBI:57540"/>
        <dbReference type="ChEBI" id="CHEBI:57945"/>
        <dbReference type="ChEBI" id="CHEBI:83099"/>
        <dbReference type="ChEBI" id="CHEBI:83100"/>
        <dbReference type="EC" id="1.8.1.4"/>
    </reaction>
</comment>
<evidence type="ECO:0000256" key="6">
    <source>
        <dbReference type="ARBA" id="ARBA00022630"/>
    </source>
</evidence>
<evidence type="ECO:0000256" key="10">
    <source>
        <dbReference type="ARBA" id="ARBA00023157"/>
    </source>
</evidence>
<evidence type="ECO:0000313" key="15">
    <source>
        <dbReference type="EMBL" id="MBU5439109.1"/>
    </source>
</evidence>
<gene>
    <name evidence="15" type="primary">lpdA</name>
    <name evidence="15" type="ORF">KQI42_13890</name>
</gene>
<keyword evidence="7 13" id="KW-0274">FAD</keyword>